<proteinExistence type="predicted"/>
<dbReference type="HOGENOM" id="CLU_509171_0_0_1"/>
<evidence type="ECO:0000313" key="2">
    <source>
        <dbReference type="Proteomes" id="UP000054279"/>
    </source>
</evidence>
<protein>
    <submittedName>
        <fullName evidence="1">Uncharacterized protein</fullName>
    </submittedName>
</protein>
<accession>A0A0C9UNS6</accession>
<evidence type="ECO:0000313" key="1">
    <source>
        <dbReference type="EMBL" id="KIJ27141.1"/>
    </source>
</evidence>
<dbReference type="EMBL" id="KN837346">
    <property type="protein sequence ID" value="KIJ27141.1"/>
    <property type="molecule type" value="Genomic_DNA"/>
</dbReference>
<keyword evidence="2" id="KW-1185">Reference proteome</keyword>
<name>A0A0C9UNS6_SPHS4</name>
<reference evidence="1 2" key="1">
    <citation type="submission" date="2014-06" db="EMBL/GenBank/DDBJ databases">
        <title>Evolutionary Origins and Diversification of the Mycorrhizal Mutualists.</title>
        <authorList>
            <consortium name="DOE Joint Genome Institute"/>
            <consortium name="Mycorrhizal Genomics Consortium"/>
            <person name="Kohler A."/>
            <person name="Kuo A."/>
            <person name="Nagy L.G."/>
            <person name="Floudas D."/>
            <person name="Copeland A."/>
            <person name="Barry K.W."/>
            <person name="Cichocki N."/>
            <person name="Veneault-Fourrey C."/>
            <person name="LaButti K."/>
            <person name="Lindquist E.A."/>
            <person name="Lipzen A."/>
            <person name="Lundell T."/>
            <person name="Morin E."/>
            <person name="Murat C."/>
            <person name="Riley R."/>
            <person name="Ohm R."/>
            <person name="Sun H."/>
            <person name="Tunlid A."/>
            <person name="Henrissat B."/>
            <person name="Grigoriev I.V."/>
            <person name="Hibbett D.S."/>
            <person name="Martin F."/>
        </authorList>
    </citation>
    <scope>NUCLEOTIDE SEQUENCE [LARGE SCALE GENOMIC DNA]</scope>
    <source>
        <strain evidence="1 2">SS14</strain>
    </source>
</reference>
<gene>
    <name evidence="1" type="ORF">M422DRAFT_271753</name>
</gene>
<dbReference type="OrthoDB" id="2924458at2759"/>
<organism evidence="1 2">
    <name type="scientific">Sphaerobolus stellatus (strain SS14)</name>
    <dbReference type="NCBI Taxonomy" id="990650"/>
    <lineage>
        <taxon>Eukaryota</taxon>
        <taxon>Fungi</taxon>
        <taxon>Dikarya</taxon>
        <taxon>Basidiomycota</taxon>
        <taxon>Agaricomycotina</taxon>
        <taxon>Agaricomycetes</taxon>
        <taxon>Phallomycetidae</taxon>
        <taxon>Geastrales</taxon>
        <taxon>Sphaerobolaceae</taxon>
        <taxon>Sphaerobolus</taxon>
    </lineage>
</organism>
<dbReference type="CDD" id="cd21037">
    <property type="entry name" value="MLKL_NTD"/>
    <property type="match status" value="1"/>
</dbReference>
<dbReference type="Proteomes" id="UP000054279">
    <property type="component" value="Unassembled WGS sequence"/>
</dbReference>
<dbReference type="InterPro" id="IPR059179">
    <property type="entry name" value="MLKL-like_MCAfunc"/>
</dbReference>
<dbReference type="AlphaFoldDB" id="A0A0C9UNS6"/>
<sequence>MLIVRKILTKKKQRTAPLDGDTWIFDAMTIAKSTALVSKLIPVAGPYIEGGANLFYDALGLLKQMKKNKEDFKGLAEAIANLLSTFNEAIAGKTSDSTYPPEFLRMCSGFQSSMENLSKEISLLITDSETKRLKGYIRADQIREIIANYRGNIQALRDNLMVYCTISTRVQLFEIGKKILQSDIRLKEEVNVIRFKHTGSLLFKEYHGTVLFNGKDYVTIRSYEGESAHERLKAELKLLAHIRHPNITQVAAVCFSKSFPSIVYYDDLRPVDWSSEETRIEDGPYTISYLTGLYRQMRAQREALVHIFDKLPFFFTDSPQDTLDNPNYGFMTWGLGLWDRHSRIVRVYIARDGRPLLSLAPSRTNSSLQDIKEGIVSYSDNYISENTLRQIECQEERTLDLRKEVITSSLHALFNIIPYSTHWDFRVEPRRAKHPLYLGVFYCSHHAGNVWDGTPVGQEPVGMLFPLESHHYQYDDWNTLSDLEHAEWEARTHMTRGIRLKYVAVLTCPTAQITLGHSVFGSLLLVTGLTWMVKVWKPVKRPSPPSVSELYLFINDPVIDQGHTKGPEVYWSKCPDGTTHITTLELYALGIEHAPVVWCKPTTQEFNLDLVDMLRDFYQSCGLNPF</sequence>